<evidence type="ECO:0000256" key="1">
    <source>
        <dbReference type="ARBA" id="ARBA00011083"/>
    </source>
</evidence>
<dbReference type="EMBL" id="JBBNAE010000009">
    <property type="protein sequence ID" value="KAK9096855.1"/>
    <property type="molecule type" value="Genomic_DNA"/>
</dbReference>
<sequence length="145" mass="16599">MDKILVRAIGGKTGRVDSGWDLGVTTINFEPSKLMAFPCIPSSLPVIECHRDEVIEMPEGAEVMARSSKTRVEMFRYRSHIMGIQGHPEYTKDILFNILDRLCQRNLIQESQAVKAKNTYAEASELEREAWKRLCRSFLKGHLLF</sequence>
<evidence type="ECO:0000313" key="3">
    <source>
        <dbReference type="EMBL" id="KAK9096855.1"/>
    </source>
</evidence>
<comment type="similarity">
    <text evidence="1">Belongs to the peptidase C26 family.</text>
</comment>
<dbReference type="PANTHER" id="PTHR42695:SF13">
    <property type="entry name" value="GLUTAMINE AMIDOTRANSFERASE CLASS-I FAMILY PROTEIN, EXPRESSED"/>
    <property type="match status" value="1"/>
</dbReference>
<dbReference type="Gene3D" id="3.40.50.880">
    <property type="match status" value="1"/>
</dbReference>
<proteinExistence type="inferred from homology"/>
<name>A0AAP0HUY5_9MAGN</name>
<dbReference type="SUPFAM" id="SSF52317">
    <property type="entry name" value="Class I glutamine amidotransferase-like"/>
    <property type="match status" value="1"/>
</dbReference>
<accession>A0AAP0HUY5</accession>
<evidence type="ECO:0000313" key="4">
    <source>
        <dbReference type="Proteomes" id="UP001417504"/>
    </source>
</evidence>
<dbReference type="PANTHER" id="PTHR42695">
    <property type="entry name" value="GLUTAMINE AMIDOTRANSFERASE YLR126C-RELATED"/>
    <property type="match status" value="1"/>
</dbReference>
<dbReference type="InterPro" id="IPR017926">
    <property type="entry name" value="GATASE"/>
</dbReference>
<dbReference type="InterPro" id="IPR044992">
    <property type="entry name" value="ChyE-like"/>
</dbReference>
<dbReference type="AlphaFoldDB" id="A0AAP0HUY5"/>
<comment type="caution">
    <text evidence="3">The sequence shown here is derived from an EMBL/GenBank/DDBJ whole genome shotgun (WGS) entry which is preliminary data.</text>
</comment>
<protein>
    <recommendedName>
        <fullName evidence="2">Glutamine amidotransferase domain-containing protein</fullName>
    </recommendedName>
</protein>
<keyword evidence="4" id="KW-1185">Reference proteome</keyword>
<dbReference type="Proteomes" id="UP001417504">
    <property type="component" value="Unassembled WGS sequence"/>
</dbReference>
<dbReference type="GO" id="GO:0005829">
    <property type="term" value="C:cytosol"/>
    <property type="evidence" value="ECO:0007669"/>
    <property type="project" value="TreeGrafter"/>
</dbReference>
<feature type="domain" description="Glutamine amidotransferase" evidence="2">
    <location>
        <begin position="4"/>
        <end position="91"/>
    </location>
</feature>
<reference evidence="3 4" key="1">
    <citation type="submission" date="2024-01" db="EMBL/GenBank/DDBJ databases">
        <title>Genome assemblies of Stephania.</title>
        <authorList>
            <person name="Yang L."/>
        </authorList>
    </citation>
    <scope>NUCLEOTIDE SEQUENCE [LARGE SCALE GENOMIC DNA]</scope>
    <source>
        <strain evidence="3">QJT</strain>
        <tissue evidence="3">Leaf</tissue>
    </source>
</reference>
<gene>
    <name evidence="3" type="ORF">Sjap_022352</name>
</gene>
<evidence type="ECO:0000259" key="2">
    <source>
        <dbReference type="Pfam" id="PF00117"/>
    </source>
</evidence>
<dbReference type="InterPro" id="IPR029062">
    <property type="entry name" value="Class_I_gatase-like"/>
</dbReference>
<organism evidence="3 4">
    <name type="scientific">Stephania japonica</name>
    <dbReference type="NCBI Taxonomy" id="461633"/>
    <lineage>
        <taxon>Eukaryota</taxon>
        <taxon>Viridiplantae</taxon>
        <taxon>Streptophyta</taxon>
        <taxon>Embryophyta</taxon>
        <taxon>Tracheophyta</taxon>
        <taxon>Spermatophyta</taxon>
        <taxon>Magnoliopsida</taxon>
        <taxon>Ranunculales</taxon>
        <taxon>Menispermaceae</taxon>
        <taxon>Menispermoideae</taxon>
        <taxon>Cissampelideae</taxon>
        <taxon>Stephania</taxon>
    </lineage>
</organism>
<dbReference type="Pfam" id="PF00117">
    <property type="entry name" value="GATase"/>
    <property type="match status" value="1"/>
</dbReference>